<dbReference type="PANTHER" id="PTHR22715:SF1">
    <property type="entry name" value="DNA BINDING PROTEIN"/>
    <property type="match status" value="1"/>
</dbReference>
<accession>A0A2G9GDH1</accession>
<dbReference type="Proteomes" id="UP000231279">
    <property type="component" value="Unassembled WGS sequence"/>
</dbReference>
<dbReference type="Gene3D" id="2.130.10.10">
    <property type="entry name" value="YVTN repeat-like/Quinoprotein amine dehydrogenase"/>
    <property type="match status" value="1"/>
</dbReference>
<dbReference type="InterPro" id="IPR015943">
    <property type="entry name" value="WD40/YVTN_repeat-like_dom_sf"/>
</dbReference>
<reference evidence="2" key="1">
    <citation type="journal article" date="2018" name="Gigascience">
        <title>Genome assembly of the Pink Ipe (Handroanthus impetiginosus, Bignoniaceae), a highly valued, ecologically keystone Neotropical timber forest tree.</title>
        <authorList>
            <person name="Silva-Junior O.B."/>
            <person name="Grattapaglia D."/>
            <person name="Novaes E."/>
            <person name="Collevatti R.G."/>
        </authorList>
    </citation>
    <scope>NUCLEOTIDE SEQUENCE [LARGE SCALE GENOMIC DNA]</scope>
    <source>
        <strain evidence="2">cv. UFG-1</strain>
    </source>
</reference>
<organism evidence="1 2">
    <name type="scientific">Handroanthus impetiginosus</name>
    <dbReference type="NCBI Taxonomy" id="429701"/>
    <lineage>
        <taxon>Eukaryota</taxon>
        <taxon>Viridiplantae</taxon>
        <taxon>Streptophyta</taxon>
        <taxon>Embryophyta</taxon>
        <taxon>Tracheophyta</taxon>
        <taxon>Spermatophyta</taxon>
        <taxon>Magnoliopsida</taxon>
        <taxon>eudicotyledons</taxon>
        <taxon>Gunneridae</taxon>
        <taxon>Pentapetalae</taxon>
        <taxon>asterids</taxon>
        <taxon>lamiids</taxon>
        <taxon>Lamiales</taxon>
        <taxon>Bignoniaceae</taxon>
        <taxon>Crescentiina</taxon>
        <taxon>Tabebuia alliance</taxon>
        <taxon>Handroanthus</taxon>
    </lineage>
</organism>
<comment type="caution">
    <text evidence="1">The sequence shown here is derived from an EMBL/GenBank/DDBJ whole genome shotgun (WGS) entry which is preliminary data.</text>
</comment>
<name>A0A2G9GDH1_9LAMI</name>
<dbReference type="AlphaFoldDB" id="A0A2G9GDH1"/>
<dbReference type="InterPro" id="IPR036322">
    <property type="entry name" value="WD40_repeat_dom_sf"/>
</dbReference>
<dbReference type="STRING" id="429701.A0A2G9GDH1"/>
<protein>
    <recommendedName>
        <fullName evidence="3">WD40 repeat protein</fullName>
    </recommendedName>
</protein>
<dbReference type="OrthoDB" id="1928087at2759"/>
<evidence type="ECO:0008006" key="3">
    <source>
        <dbReference type="Google" id="ProtNLM"/>
    </source>
</evidence>
<dbReference type="PANTHER" id="PTHR22715">
    <property type="entry name" value="TRANSFORMING GROWTH FACTOR BETA REGULATED GENE 1"/>
    <property type="match status" value="1"/>
</dbReference>
<sequence>MTEYKEMNDDSRLKIQQKVKLNSKPQGLLELFTCYVHPMPISMVQLIVKDNEIFVSVKCGYSEHKESTLFVYKALKNGEKMGCPSLIGHVPIALQISKNVLGRDTAVEKSLLQLTPDAQSVVLLNSIRTPYSCASDCFQENAVKIVRLNRGHASLVKRLETTQGVCCLLVCEPRFLLAAEEGGKVKLWIMNSEWSGHEEDWYLPMVDCMFPTIVELKTIPKSASLVVGHNGYGEFCLWDIDKRNLVSRFSSPGMSVLECVPASVFRWQTKVEHKMETIVDEIMDATRMQFSERSQVNIVSPENEDVAIWLLISTLSDPDSQYYQPCDQGANTVGCWRLALLINNMVITGSAVDAGVAAVTSVGQGIIGRSDGLVYVWELSTGMKLENLHSFKGSKVSFIATDTSYSGALAVASGGQLLVYLPS</sequence>
<evidence type="ECO:0000313" key="2">
    <source>
        <dbReference type="Proteomes" id="UP000231279"/>
    </source>
</evidence>
<gene>
    <name evidence="1" type="ORF">CDL12_24231</name>
</gene>
<dbReference type="GO" id="GO:0051726">
    <property type="term" value="P:regulation of cell cycle"/>
    <property type="evidence" value="ECO:0007669"/>
    <property type="project" value="TreeGrafter"/>
</dbReference>
<keyword evidence="2" id="KW-1185">Reference proteome</keyword>
<dbReference type="SUPFAM" id="SSF50978">
    <property type="entry name" value="WD40 repeat-like"/>
    <property type="match status" value="1"/>
</dbReference>
<dbReference type="EMBL" id="NKXS01005581">
    <property type="protein sequence ID" value="PIN03245.1"/>
    <property type="molecule type" value="Genomic_DNA"/>
</dbReference>
<proteinExistence type="predicted"/>
<evidence type="ECO:0000313" key="1">
    <source>
        <dbReference type="EMBL" id="PIN03245.1"/>
    </source>
</evidence>
<dbReference type="InterPro" id="IPR040092">
    <property type="entry name" value="TBRG1"/>
</dbReference>
<dbReference type="GO" id="GO:0005634">
    <property type="term" value="C:nucleus"/>
    <property type="evidence" value="ECO:0007669"/>
    <property type="project" value="TreeGrafter"/>
</dbReference>